<dbReference type="InterPro" id="IPR036388">
    <property type="entry name" value="WH-like_DNA-bd_sf"/>
</dbReference>
<protein>
    <submittedName>
        <fullName evidence="6">LysR family transcriptional regulator</fullName>
    </submittedName>
</protein>
<reference evidence="7" key="1">
    <citation type="journal article" date="2019" name="Int. J. Syst. Evol. Microbiol.">
        <title>The Global Catalogue of Microorganisms (GCM) 10K type strain sequencing project: providing services to taxonomists for standard genome sequencing and annotation.</title>
        <authorList>
            <consortium name="The Broad Institute Genomics Platform"/>
            <consortium name="The Broad Institute Genome Sequencing Center for Infectious Disease"/>
            <person name="Wu L."/>
            <person name="Ma J."/>
        </authorList>
    </citation>
    <scope>NUCLEOTIDE SEQUENCE [LARGE SCALE GENOMIC DNA]</scope>
    <source>
        <strain evidence="7">CCM 8903</strain>
    </source>
</reference>
<evidence type="ECO:0000313" key="7">
    <source>
        <dbReference type="Proteomes" id="UP001597252"/>
    </source>
</evidence>
<keyword evidence="3" id="KW-0238">DNA-binding</keyword>
<keyword evidence="4" id="KW-0804">Transcription</keyword>
<evidence type="ECO:0000256" key="1">
    <source>
        <dbReference type="ARBA" id="ARBA00009437"/>
    </source>
</evidence>
<name>A0ABW4E8I3_9LACO</name>
<dbReference type="PANTHER" id="PTHR30126">
    <property type="entry name" value="HTH-TYPE TRANSCRIPTIONAL REGULATOR"/>
    <property type="match status" value="1"/>
</dbReference>
<dbReference type="EMBL" id="JBHTON010000022">
    <property type="protein sequence ID" value="MFD1485164.1"/>
    <property type="molecule type" value="Genomic_DNA"/>
</dbReference>
<dbReference type="CDD" id="cd05466">
    <property type="entry name" value="PBP2_LTTR_substrate"/>
    <property type="match status" value="1"/>
</dbReference>
<proteinExistence type="inferred from homology"/>
<organism evidence="6 7">
    <name type="scientific">Lacticaseibacillus baoqingensis</name>
    <dbReference type="NCBI Taxonomy" id="2486013"/>
    <lineage>
        <taxon>Bacteria</taxon>
        <taxon>Bacillati</taxon>
        <taxon>Bacillota</taxon>
        <taxon>Bacilli</taxon>
        <taxon>Lactobacillales</taxon>
        <taxon>Lactobacillaceae</taxon>
        <taxon>Lacticaseibacillus</taxon>
    </lineage>
</organism>
<comment type="similarity">
    <text evidence="1">Belongs to the LysR transcriptional regulatory family.</text>
</comment>
<dbReference type="PROSITE" id="PS50931">
    <property type="entry name" value="HTH_LYSR"/>
    <property type="match status" value="1"/>
</dbReference>
<accession>A0ABW4E8I3</accession>
<dbReference type="SUPFAM" id="SSF53850">
    <property type="entry name" value="Periplasmic binding protein-like II"/>
    <property type="match status" value="1"/>
</dbReference>
<sequence>MTSKRYAYVIAVAECGNFSTAAKRLFMSQSSLSQYIKNLETTLGVTLFDRDTRPLQLTAAGQRYLSTAYRVSQLEDQLQSDLTTLQPVVTTTLRLAVTRYWGALILPRVLPQFQRHYPKVHIKIVEGRTRELVTALAEGRVDLGFLTAPQKPPAGLTCVPLLREAIQVAVQPECLPPAVAGQRVLTPQMLQTVPFILLHRGQKLRQIAETVFDQGLPPVLMTTENITTAYKLASTGLAATFVPERIASLTPPIRPIPHFALQTPLHWQLAAVYPTALENRPDLRALVHLAEQGG</sequence>
<dbReference type="RefSeq" id="WP_125754234.1">
    <property type="nucleotide sequence ID" value="NZ_JBHTON010000022.1"/>
</dbReference>
<dbReference type="InterPro" id="IPR005119">
    <property type="entry name" value="LysR_subst-bd"/>
</dbReference>
<evidence type="ECO:0000256" key="3">
    <source>
        <dbReference type="ARBA" id="ARBA00023125"/>
    </source>
</evidence>
<evidence type="ECO:0000259" key="5">
    <source>
        <dbReference type="PROSITE" id="PS50931"/>
    </source>
</evidence>
<keyword evidence="7" id="KW-1185">Reference proteome</keyword>
<dbReference type="Pfam" id="PF00126">
    <property type="entry name" value="HTH_1"/>
    <property type="match status" value="1"/>
</dbReference>
<evidence type="ECO:0000313" key="6">
    <source>
        <dbReference type="EMBL" id="MFD1485164.1"/>
    </source>
</evidence>
<evidence type="ECO:0000256" key="4">
    <source>
        <dbReference type="ARBA" id="ARBA00023163"/>
    </source>
</evidence>
<evidence type="ECO:0000256" key="2">
    <source>
        <dbReference type="ARBA" id="ARBA00023015"/>
    </source>
</evidence>
<dbReference type="PRINTS" id="PR00039">
    <property type="entry name" value="HTHLYSR"/>
</dbReference>
<dbReference type="Gene3D" id="3.40.190.290">
    <property type="match status" value="1"/>
</dbReference>
<dbReference type="SUPFAM" id="SSF46785">
    <property type="entry name" value="Winged helix' DNA-binding domain"/>
    <property type="match status" value="1"/>
</dbReference>
<gene>
    <name evidence="6" type="ORF">ACFQ5J_07970</name>
</gene>
<dbReference type="InterPro" id="IPR000847">
    <property type="entry name" value="LysR_HTH_N"/>
</dbReference>
<dbReference type="InterPro" id="IPR036390">
    <property type="entry name" value="WH_DNA-bd_sf"/>
</dbReference>
<feature type="domain" description="HTH lysR-type" evidence="5">
    <location>
        <begin position="1"/>
        <end position="58"/>
    </location>
</feature>
<dbReference type="Pfam" id="PF03466">
    <property type="entry name" value="LysR_substrate"/>
    <property type="match status" value="1"/>
</dbReference>
<comment type="caution">
    <text evidence="6">The sequence shown here is derived from an EMBL/GenBank/DDBJ whole genome shotgun (WGS) entry which is preliminary data.</text>
</comment>
<dbReference type="Gene3D" id="1.10.10.10">
    <property type="entry name" value="Winged helix-like DNA-binding domain superfamily/Winged helix DNA-binding domain"/>
    <property type="match status" value="1"/>
</dbReference>
<keyword evidence="2" id="KW-0805">Transcription regulation</keyword>
<dbReference type="Proteomes" id="UP001597252">
    <property type="component" value="Unassembled WGS sequence"/>
</dbReference>